<evidence type="ECO:0000256" key="7">
    <source>
        <dbReference type="ARBA" id="ARBA00022840"/>
    </source>
</evidence>
<comment type="subunit">
    <text evidence="10 12 13">Forms a heterotetramer with UvrA during the search for lesions. Interacts with UvrC in an incision complex.</text>
</comment>
<dbReference type="Gene3D" id="3.40.50.300">
    <property type="entry name" value="P-loop containing nucleotide triphosphate hydrolases"/>
    <property type="match status" value="3"/>
</dbReference>
<dbReference type="PROSITE" id="PS51192">
    <property type="entry name" value="HELICASE_ATP_BIND_1"/>
    <property type="match status" value="1"/>
</dbReference>
<dbReference type="PANTHER" id="PTHR24029:SF0">
    <property type="entry name" value="UVRABC SYSTEM PROTEIN B"/>
    <property type="match status" value="1"/>
</dbReference>
<evidence type="ECO:0000256" key="4">
    <source>
        <dbReference type="ARBA" id="ARBA00022741"/>
    </source>
</evidence>
<evidence type="ECO:0000256" key="3">
    <source>
        <dbReference type="ARBA" id="ARBA00022490"/>
    </source>
</evidence>
<evidence type="ECO:0000313" key="19">
    <source>
        <dbReference type="Proteomes" id="UP000502118"/>
    </source>
</evidence>
<dbReference type="InterPro" id="IPR001943">
    <property type="entry name" value="UVR_dom"/>
</dbReference>
<dbReference type="SUPFAM" id="SSF52540">
    <property type="entry name" value="P-loop containing nucleoside triphosphate hydrolases"/>
    <property type="match status" value="2"/>
</dbReference>
<evidence type="ECO:0000313" key="18">
    <source>
        <dbReference type="EMBL" id="QJR44240.1"/>
    </source>
</evidence>
<evidence type="ECO:0000259" key="15">
    <source>
        <dbReference type="PROSITE" id="PS50151"/>
    </source>
</evidence>
<dbReference type="InterPro" id="IPR001650">
    <property type="entry name" value="Helicase_C-like"/>
</dbReference>
<dbReference type="InterPro" id="IPR036876">
    <property type="entry name" value="UVR_dom_sf"/>
</dbReference>
<evidence type="ECO:0000256" key="6">
    <source>
        <dbReference type="ARBA" id="ARBA00022769"/>
    </source>
</evidence>
<dbReference type="InterPro" id="IPR027417">
    <property type="entry name" value="P-loop_NTPase"/>
</dbReference>
<dbReference type="PROSITE" id="PS50151">
    <property type="entry name" value="UVR"/>
    <property type="match status" value="1"/>
</dbReference>
<dbReference type="GO" id="GO:0009381">
    <property type="term" value="F:excinuclease ABC activity"/>
    <property type="evidence" value="ECO:0007669"/>
    <property type="project" value="UniProtKB-UniRule"/>
</dbReference>
<dbReference type="SUPFAM" id="SSF46600">
    <property type="entry name" value="C-terminal UvrC-binding domain of UvrB"/>
    <property type="match status" value="1"/>
</dbReference>
<feature type="domain" description="Helicase C-terminal" evidence="17">
    <location>
        <begin position="434"/>
        <end position="596"/>
    </location>
</feature>
<evidence type="ECO:0000256" key="5">
    <source>
        <dbReference type="ARBA" id="ARBA00022763"/>
    </source>
</evidence>
<dbReference type="Pfam" id="PF04851">
    <property type="entry name" value="ResIII"/>
    <property type="match status" value="1"/>
</dbReference>
<evidence type="ECO:0000256" key="10">
    <source>
        <dbReference type="ARBA" id="ARBA00026033"/>
    </source>
</evidence>
<evidence type="ECO:0000256" key="13">
    <source>
        <dbReference type="RuleBase" id="RU003587"/>
    </source>
</evidence>
<feature type="short sequence motif" description="Beta-hairpin" evidence="12">
    <location>
        <begin position="95"/>
        <end position="118"/>
    </location>
</feature>
<evidence type="ECO:0000256" key="12">
    <source>
        <dbReference type="HAMAP-Rule" id="MF_00204"/>
    </source>
</evidence>
<dbReference type="NCBIfam" id="NF003673">
    <property type="entry name" value="PRK05298.1"/>
    <property type="match status" value="1"/>
</dbReference>
<dbReference type="NCBIfam" id="TIGR00631">
    <property type="entry name" value="uvrb"/>
    <property type="match status" value="1"/>
</dbReference>
<dbReference type="InterPro" id="IPR014001">
    <property type="entry name" value="Helicase_ATP-bd"/>
</dbReference>
<sequence length="662" mass="77274">MDFQTKKFILHSDFKPTGDQPEAIEKLVQGLNNNKKEQVLLGVTGSGKTFTIANVIAKINRPSLVLSHNKTLASQLYQELKAFFPENRVEYFVSYFDYYRPEAYLPAKDVFIDKTSKNNKELEAMRQRTINALSLRRDTIVVGSVASIYGAFNPTEYRNSFLPIELNMQFDRRDFMIKLIQIGYKRNQLALDRGDFWTKGDIFEIAPSWTEEFNIRIDFFDTEIEKIATINPITKNIIQTFKTYTILPASAYATNPDTNKRVIALIELELEKQLQKFEKENKLLEYQRLKERIKNDIDSLSEFGYVNGIENYSRYIDNRDEGQKPYTLIDYLPKDAVIFIDESHMMIPQLNGMYNGDRSRKETLVEYGFRLPSALDNRPLKFYEFEEYDFQKIFISATPGEYEIKKTDGELITQFIRPTGLLDPIIEIHPIENQIEKIFDELKKQKEQNDRTLILTTTKRNAEELSKYLTSKKVKTAYIHSEFNTFERNTILRKLRKGIYDVVIGINLIREGIDLPEVSLICVLDADKDGLMRNTTSLIQIVGRAARNDRGRVIFFADKMSKSMQETIVDNQMKRQIQQEYNKKHHIIPKTIIKPVNEAIENEKLLEEIEDTFTQNNISKKTKEKKMFDVLRKEMKEASQKMDFEKAAQLRDMILELGGTLE</sequence>
<dbReference type="CDD" id="cd17916">
    <property type="entry name" value="DEXHc_UvrB"/>
    <property type="match status" value="1"/>
</dbReference>
<protein>
    <recommendedName>
        <fullName evidence="11 12">UvrABC system protein B</fullName>
        <shortName evidence="12">Protein UvrB</shortName>
    </recommendedName>
    <alternativeName>
        <fullName evidence="12">Excinuclease ABC subunit B</fullName>
    </alternativeName>
</protein>
<accession>A0A6M4JBF0</accession>
<dbReference type="GO" id="GO:0005737">
    <property type="term" value="C:cytoplasm"/>
    <property type="evidence" value="ECO:0007669"/>
    <property type="project" value="UniProtKB-SubCell"/>
</dbReference>
<keyword evidence="8 12" id="KW-0267">Excision nuclease</keyword>
<comment type="domain">
    <text evidence="12">The beta-hairpin motif is involved in DNA binding.</text>
</comment>
<dbReference type="PROSITE" id="PS51194">
    <property type="entry name" value="HELICASE_CTER"/>
    <property type="match status" value="1"/>
</dbReference>
<organism evidence="18 19">
    <name type="scientific">Mycoplasma miroungirhinis</name>
    <dbReference type="NCBI Taxonomy" id="754516"/>
    <lineage>
        <taxon>Bacteria</taxon>
        <taxon>Bacillati</taxon>
        <taxon>Mycoplasmatota</taxon>
        <taxon>Mollicutes</taxon>
        <taxon>Mycoplasmataceae</taxon>
        <taxon>Mycoplasma</taxon>
    </lineage>
</organism>
<keyword evidence="6 12" id="KW-0228">DNA excision</keyword>
<dbReference type="InterPro" id="IPR004807">
    <property type="entry name" value="UvrB"/>
</dbReference>
<dbReference type="EMBL" id="CP053097">
    <property type="protein sequence ID" value="QJR44240.1"/>
    <property type="molecule type" value="Genomic_DNA"/>
</dbReference>
<dbReference type="HAMAP" id="MF_00204">
    <property type="entry name" value="UvrB"/>
    <property type="match status" value="1"/>
</dbReference>
<evidence type="ECO:0000256" key="11">
    <source>
        <dbReference type="ARBA" id="ARBA00029504"/>
    </source>
</evidence>
<keyword evidence="3 12" id="KW-0963">Cytoplasm</keyword>
<keyword evidence="7 12" id="KW-0067">ATP-binding</keyword>
<keyword evidence="9 12" id="KW-0234">DNA repair</keyword>
<evidence type="ECO:0000256" key="8">
    <source>
        <dbReference type="ARBA" id="ARBA00022881"/>
    </source>
</evidence>
<dbReference type="Gene3D" id="4.10.860.10">
    <property type="entry name" value="UVR domain"/>
    <property type="match status" value="1"/>
</dbReference>
<evidence type="ECO:0000259" key="16">
    <source>
        <dbReference type="PROSITE" id="PS51192"/>
    </source>
</evidence>
<dbReference type="KEGG" id="mmio:HLA92_02225"/>
<feature type="domain" description="Helicase ATP-binding" evidence="16">
    <location>
        <begin position="29"/>
        <end position="174"/>
    </location>
</feature>
<dbReference type="GO" id="GO:0009432">
    <property type="term" value="P:SOS response"/>
    <property type="evidence" value="ECO:0007669"/>
    <property type="project" value="UniProtKB-UniRule"/>
</dbReference>
<dbReference type="Pfam" id="PF12344">
    <property type="entry name" value="UvrB"/>
    <property type="match status" value="1"/>
</dbReference>
<dbReference type="PANTHER" id="PTHR24029">
    <property type="entry name" value="UVRABC SYSTEM PROTEIN B"/>
    <property type="match status" value="1"/>
</dbReference>
<dbReference type="AlphaFoldDB" id="A0A6M4JBF0"/>
<keyword evidence="5 12" id="KW-0227">DNA damage</keyword>
<comment type="subcellular location">
    <subcellularLocation>
        <location evidence="1 12 13">Cytoplasm</location>
    </subcellularLocation>
</comment>
<evidence type="ECO:0000259" key="17">
    <source>
        <dbReference type="PROSITE" id="PS51194"/>
    </source>
</evidence>
<keyword evidence="12 13" id="KW-0742">SOS response</keyword>
<dbReference type="GO" id="GO:0006289">
    <property type="term" value="P:nucleotide-excision repair"/>
    <property type="evidence" value="ECO:0007669"/>
    <property type="project" value="UniProtKB-UniRule"/>
</dbReference>
<dbReference type="Pfam" id="PF02151">
    <property type="entry name" value="UVR"/>
    <property type="match status" value="1"/>
</dbReference>
<dbReference type="Pfam" id="PF00271">
    <property type="entry name" value="Helicase_C"/>
    <property type="match status" value="1"/>
</dbReference>
<dbReference type="GO" id="GO:0003677">
    <property type="term" value="F:DNA binding"/>
    <property type="evidence" value="ECO:0007669"/>
    <property type="project" value="UniProtKB-UniRule"/>
</dbReference>
<dbReference type="Pfam" id="PF17757">
    <property type="entry name" value="UvrB_inter"/>
    <property type="match status" value="1"/>
</dbReference>
<dbReference type="SMART" id="SM00490">
    <property type="entry name" value="HELICc"/>
    <property type="match status" value="1"/>
</dbReference>
<name>A0A6M4JBF0_9MOLU</name>
<keyword evidence="19" id="KW-1185">Reference proteome</keyword>
<keyword evidence="14" id="KW-0175">Coiled coil</keyword>
<dbReference type="GO" id="GO:0009380">
    <property type="term" value="C:excinuclease repair complex"/>
    <property type="evidence" value="ECO:0007669"/>
    <property type="project" value="InterPro"/>
</dbReference>
<evidence type="ECO:0000256" key="14">
    <source>
        <dbReference type="SAM" id="Coils"/>
    </source>
</evidence>
<gene>
    <name evidence="12 18" type="primary">uvrB</name>
    <name evidence="18" type="ORF">HLA92_02225</name>
</gene>
<dbReference type="InterPro" id="IPR041471">
    <property type="entry name" value="UvrB_inter"/>
</dbReference>
<evidence type="ECO:0000256" key="9">
    <source>
        <dbReference type="ARBA" id="ARBA00023204"/>
    </source>
</evidence>
<reference evidence="18 19" key="1">
    <citation type="submission" date="2020-05" db="EMBL/GenBank/DDBJ databases">
        <title>Novel Mycoplasma species detected in Mirounga angustirostris (northern elephant seal) from the USA.</title>
        <authorList>
            <person name="Volokhov D.V."/>
        </authorList>
    </citation>
    <scope>NUCLEOTIDE SEQUENCE [LARGE SCALE GENOMIC DNA]</scope>
    <source>
        <strain evidence="18 19">Mirounga ES2806-NAS</strain>
    </source>
</reference>
<dbReference type="SMART" id="SM00487">
    <property type="entry name" value="DEXDc"/>
    <property type="match status" value="1"/>
</dbReference>
<comment type="similarity">
    <text evidence="2 12 13">Belongs to the UvrB family.</text>
</comment>
<feature type="coiled-coil region" evidence="14">
    <location>
        <begin position="621"/>
        <end position="648"/>
    </location>
</feature>
<evidence type="ECO:0000256" key="1">
    <source>
        <dbReference type="ARBA" id="ARBA00004496"/>
    </source>
</evidence>
<dbReference type="RefSeq" id="WP_171113122.1">
    <property type="nucleotide sequence ID" value="NZ_CP053097.1"/>
</dbReference>
<keyword evidence="4 12" id="KW-0547">Nucleotide-binding</keyword>
<dbReference type="InterPro" id="IPR024759">
    <property type="entry name" value="UvrB_YAD/RRR_dom"/>
</dbReference>
<feature type="binding site" evidence="12">
    <location>
        <begin position="42"/>
        <end position="49"/>
    </location>
    <ligand>
        <name>ATP</name>
        <dbReference type="ChEBI" id="CHEBI:30616"/>
    </ligand>
</feature>
<feature type="domain" description="UVR" evidence="15">
    <location>
        <begin position="625"/>
        <end position="660"/>
    </location>
</feature>
<comment type="function">
    <text evidence="12">The UvrABC repair system catalyzes the recognition and processing of DNA lesions. A damage recognition complex composed of 2 UvrA and 2 UvrB subunits scans DNA for abnormalities. Upon binding of the UvrA(2)B(2) complex to a putative damaged site, the DNA wraps around one UvrB monomer. DNA wrap is dependent on ATP binding by UvrB and probably causes local melting of the DNA helix, facilitating insertion of UvrB beta-hairpin between the DNA strands. Then UvrB probes one DNA strand for the presence of a lesion. If a lesion is found the UvrA subunits dissociate and the UvrB-DNA preincision complex is formed. This complex is subsequently bound by UvrC and the second UvrB is released. If no lesion is found, the DNA wraps around the other UvrB subunit that will check the other stand for damage.</text>
</comment>
<evidence type="ECO:0000256" key="2">
    <source>
        <dbReference type="ARBA" id="ARBA00008533"/>
    </source>
</evidence>
<dbReference type="InterPro" id="IPR006935">
    <property type="entry name" value="Helicase/UvrB_N"/>
</dbReference>
<dbReference type="Proteomes" id="UP000502118">
    <property type="component" value="Chromosome"/>
</dbReference>
<dbReference type="GO" id="GO:0005524">
    <property type="term" value="F:ATP binding"/>
    <property type="evidence" value="ECO:0007669"/>
    <property type="project" value="UniProtKB-UniRule"/>
</dbReference>
<proteinExistence type="inferred from homology"/>
<dbReference type="GO" id="GO:0016887">
    <property type="term" value="F:ATP hydrolysis activity"/>
    <property type="evidence" value="ECO:0007669"/>
    <property type="project" value="InterPro"/>
</dbReference>